<dbReference type="Proteomes" id="UP000281553">
    <property type="component" value="Unassembled WGS sequence"/>
</dbReference>
<keyword evidence="5 6" id="KW-0472">Membrane</keyword>
<dbReference type="OrthoDB" id="6581954at2759"/>
<dbReference type="SUPFAM" id="SSF161070">
    <property type="entry name" value="SNF-like"/>
    <property type="match status" value="1"/>
</dbReference>
<keyword evidence="8" id="KW-1185">Reference proteome</keyword>
<sequence>MLTLKNCRVQHHVSAAIALIAIFLMGLTSALNIVFLANQDSVWGFPLLISGVLFCLLAIIYGANKFRLKIVNEFGHRDWNLPRIWVVIVVCIFPALGTVFVLWNVVDNILGSPSWSSLSLDSFLVVIIEWLILLALLIILNIIIVKCRLNFFQMDSGQGYNPYRLEEIPPYENDLILDLEVELSESRSKGSESVKEF</sequence>
<feature type="transmembrane region" description="Helical" evidence="6">
    <location>
        <begin position="84"/>
        <end position="103"/>
    </location>
</feature>
<evidence type="ECO:0000256" key="2">
    <source>
        <dbReference type="ARBA" id="ARBA00022448"/>
    </source>
</evidence>
<dbReference type="InterPro" id="IPR037272">
    <property type="entry name" value="SNS_sf"/>
</dbReference>
<dbReference type="EMBL" id="UYRU01044707">
    <property type="protein sequence ID" value="VDK87480.1"/>
    <property type="molecule type" value="Genomic_DNA"/>
</dbReference>
<evidence type="ECO:0008006" key="9">
    <source>
        <dbReference type="Google" id="ProtNLM"/>
    </source>
</evidence>
<evidence type="ECO:0000256" key="5">
    <source>
        <dbReference type="ARBA" id="ARBA00023136"/>
    </source>
</evidence>
<dbReference type="PANTHER" id="PTHR42948:SF1">
    <property type="entry name" value="TRANSPORTER"/>
    <property type="match status" value="1"/>
</dbReference>
<evidence type="ECO:0000256" key="3">
    <source>
        <dbReference type="ARBA" id="ARBA00022692"/>
    </source>
</evidence>
<keyword evidence="2" id="KW-0813">Transport</keyword>
<gene>
    <name evidence="7" type="ORF">DILT_LOCUS4028</name>
</gene>
<feature type="transmembrane region" description="Helical" evidence="6">
    <location>
        <begin position="123"/>
        <end position="144"/>
    </location>
</feature>
<dbReference type="AlphaFoldDB" id="A0A3P6U7W6"/>
<dbReference type="InterPro" id="IPR000175">
    <property type="entry name" value="Na/ntran_symport"/>
</dbReference>
<feature type="transmembrane region" description="Helical" evidence="6">
    <location>
        <begin position="12"/>
        <end position="37"/>
    </location>
</feature>
<reference evidence="7 8" key="1">
    <citation type="submission" date="2018-11" db="EMBL/GenBank/DDBJ databases">
        <authorList>
            <consortium name="Pathogen Informatics"/>
        </authorList>
    </citation>
    <scope>NUCLEOTIDE SEQUENCE [LARGE SCALE GENOMIC DNA]</scope>
</reference>
<proteinExistence type="predicted"/>
<comment type="subcellular location">
    <subcellularLocation>
        <location evidence="1">Membrane</location>
        <topology evidence="1">Multi-pass membrane protein</topology>
    </subcellularLocation>
</comment>
<protein>
    <recommendedName>
        <fullName evidence="9">Transmembrane protein</fullName>
    </recommendedName>
</protein>
<keyword evidence="3 6" id="KW-0812">Transmembrane</keyword>
<dbReference type="GO" id="GO:0016020">
    <property type="term" value="C:membrane"/>
    <property type="evidence" value="ECO:0007669"/>
    <property type="project" value="UniProtKB-SubCell"/>
</dbReference>
<evidence type="ECO:0000313" key="8">
    <source>
        <dbReference type="Proteomes" id="UP000281553"/>
    </source>
</evidence>
<accession>A0A3P6U7W6</accession>
<name>A0A3P6U7W6_DIBLA</name>
<evidence type="ECO:0000256" key="1">
    <source>
        <dbReference type="ARBA" id="ARBA00004141"/>
    </source>
</evidence>
<dbReference type="PANTHER" id="PTHR42948">
    <property type="entry name" value="TRANSPORTER"/>
    <property type="match status" value="1"/>
</dbReference>
<keyword evidence="4 6" id="KW-1133">Transmembrane helix</keyword>
<organism evidence="7 8">
    <name type="scientific">Dibothriocephalus latus</name>
    <name type="common">Fish tapeworm</name>
    <name type="synonym">Diphyllobothrium latum</name>
    <dbReference type="NCBI Taxonomy" id="60516"/>
    <lineage>
        <taxon>Eukaryota</taxon>
        <taxon>Metazoa</taxon>
        <taxon>Spiralia</taxon>
        <taxon>Lophotrochozoa</taxon>
        <taxon>Platyhelminthes</taxon>
        <taxon>Cestoda</taxon>
        <taxon>Eucestoda</taxon>
        <taxon>Diphyllobothriidea</taxon>
        <taxon>Diphyllobothriidae</taxon>
        <taxon>Dibothriocephalus</taxon>
    </lineage>
</organism>
<evidence type="ECO:0000256" key="4">
    <source>
        <dbReference type="ARBA" id="ARBA00022989"/>
    </source>
</evidence>
<feature type="transmembrane region" description="Helical" evidence="6">
    <location>
        <begin position="43"/>
        <end position="63"/>
    </location>
</feature>
<evidence type="ECO:0000313" key="7">
    <source>
        <dbReference type="EMBL" id="VDK87480.1"/>
    </source>
</evidence>
<evidence type="ECO:0000256" key="6">
    <source>
        <dbReference type="SAM" id="Phobius"/>
    </source>
</evidence>